<keyword evidence="2" id="KW-1185">Reference proteome</keyword>
<dbReference type="EMBL" id="ADFV01197346">
    <property type="status" value="NOT_ANNOTATED_CDS"/>
    <property type="molecule type" value="Genomic_DNA"/>
</dbReference>
<dbReference type="GeneTree" id="ENSGT00390000016123"/>
<dbReference type="Ensembl" id="ENSNLET00000051121.1">
    <property type="protein sequence ID" value="ENSNLEP00000035138.1"/>
    <property type="gene ID" value="ENSNLEG00000012123.3"/>
</dbReference>
<name>A0A2I3GUT0_NOMLE</name>
<evidence type="ECO:0000313" key="1">
    <source>
        <dbReference type="Ensembl" id="ENSNLEP00000035138.1"/>
    </source>
</evidence>
<dbReference type="EMBL" id="ADFV01197347">
    <property type="status" value="NOT_ANNOTATED_CDS"/>
    <property type="molecule type" value="Genomic_DNA"/>
</dbReference>
<reference evidence="1 2" key="1">
    <citation type="submission" date="2012-10" db="EMBL/GenBank/DDBJ databases">
        <authorList>
            <consortium name="Gibbon Genome Sequencing Consortium"/>
        </authorList>
    </citation>
    <scope>NUCLEOTIDE SEQUENCE [LARGE SCALE GENOMIC DNA]</scope>
</reference>
<dbReference type="EMBL" id="ADFV01197348">
    <property type="status" value="NOT_ANNOTATED_CDS"/>
    <property type="molecule type" value="Genomic_DNA"/>
</dbReference>
<sequence>MANEEDDPVVQEIDVYLAKSLVEKLYLFQMGKLKEHRRGRSVQQLKLGLWGQTGLRSNSITP</sequence>
<reference evidence="1" key="3">
    <citation type="submission" date="2025-09" db="UniProtKB">
        <authorList>
            <consortium name="Ensembl"/>
        </authorList>
    </citation>
    <scope>IDENTIFICATION</scope>
</reference>
<dbReference type="EMBL" id="ADFV01197350">
    <property type="status" value="NOT_ANNOTATED_CDS"/>
    <property type="molecule type" value="Genomic_DNA"/>
</dbReference>
<dbReference type="EMBL" id="ADFV01197345">
    <property type="status" value="NOT_ANNOTATED_CDS"/>
    <property type="molecule type" value="Genomic_DNA"/>
</dbReference>
<dbReference type="Pfam" id="PF04801">
    <property type="entry name" value="RPC5"/>
    <property type="match status" value="1"/>
</dbReference>
<dbReference type="EMBL" id="ADFV01197349">
    <property type="status" value="NOT_ANNOTATED_CDS"/>
    <property type="molecule type" value="Genomic_DNA"/>
</dbReference>
<dbReference type="InterPro" id="IPR006886">
    <property type="entry name" value="RNA_pol_III_Rpc5"/>
</dbReference>
<organism evidence="1 2">
    <name type="scientific">Nomascus leucogenys</name>
    <name type="common">Northern white-cheeked gibbon</name>
    <name type="synonym">Hylobates leucogenys</name>
    <dbReference type="NCBI Taxonomy" id="61853"/>
    <lineage>
        <taxon>Eukaryota</taxon>
        <taxon>Metazoa</taxon>
        <taxon>Chordata</taxon>
        <taxon>Craniata</taxon>
        <taxon>Vertebrata</taxon>
        <taxon>Euteleostomi</taxon>
        <taxon>Mammalia</taxon>
        <taxon>Eutheria</taxon>
        <taxon>Euarchontoglires</taxon>
        <taxon>Primates</taxon>
        <taxon>Haplorrhini</taxon>
        <taxon>Catarrhini</taxon>
        <taxon>Hylobatidae</taxon>
        <taxon>Nomascus</taxon>
    </lineage>
</organism>
<reference evidence="1" key="2">
    <citation type="submission" date="2025-08" db="UniProtKB">
        <authorList>
            <consortium name="Ensembl"/>
        </authorList>
    </citation>
    <scope>IDENTIFICATION</scope>
</reference>
<dbReference type="GO" id="GO:0005634">
    <property type="term" value="C:nucleus"/>
    <property type="evidence" value="ECO:0007669"/>
    <property type="project" value="InterPro"/>
</dbReference>
<dbReference type="EMBL" id="ADFV01197344">
    <property type="status" value="NOT_ANNOTATED_CDS"/>
    <property type="molecule type" value="Genomic_DNA"/>
</dbReference>
<gene>
    <name evidence="1" type="primary">POLR3E</name>
</gene>
<dbReference type="Proteomes" id="UP000001073">
    <property type="component" value="Chromosome 2"/>
</dbReference>
<proteinExistence type="predicted"/>
<dbReference type="GO" id="GO:0006351">
    <property type="term" value="P:DNA-templated transcription"/>
    <property type="evidence" value="ECO:0007669"/>
    <property type="project" value="InterPro"/>
</dbReference>
<accession>A0A2I3GUT0</accession>
<evidence type="ECO:0000313" key="2">
    <source>
        <dbReference type="Proteomes" id="UP000001073"/>
    </source>
</evidence>
<dbReference type="AlphaFoldDB" id="A0A2I3GUT0"/>
<protein>
    <submittedName>
        <fullName evidence="1">RNA polymerase III subunit E</fullName>
    </submittedName>
</protein>